<dbReference type="Gene3D" id="3.60.20.10">
    <property type="entry name" value="Glutamine Phosphoribosylpyrophosphate, subunit 1, domain 1"/>
    <property type="match status" value="1"/>
</dbReference>
<comment type="pathway">
    <text evidence="2">Amino-acid biosynthesis; ergothioneine biosynthesis.</text>
</comment>
<keyword evidence="5" id="KW-1185">Reference proteome</keyword>
<dbReference type="InterPro" id="IPR032889">
    <property type="entry name" value="EgtC_Actinobacteria"/>
</dbReference>
<evidence type="ECO:0000313" key="5">
    <source>
        <dbReference type="Proteomes" id="UP001500466"/>
    </source>
</evidence>
<dbReference type="EMBL" id="BAABHS010000006">
    <property type="protein sequence ID" value="GAA4958689.1"/>
    <property type="molecule type" value="Genomic_DNA"/>
</dbReference>
<dbReference type="SUPFAM" id="SSF56235">
    <property type="entry name" value="N-terminal nucleophile aminohydrolases (Ntn hydrolases)"/>
    <property type="match status" value="1"/>
</dbReference>
<name>A0ABP9H0Z1_9ACTN</name>
<dbReference type="InterPro" id="IPR052373">
    <property type="entry name" value="Gamma-glu_amide_hydrolase"/>
</dbReference>
<sequence>MCRHLAYVGDETTLRALVVDPPGGLYEQSWRPRHQRHGTVNADGFGVGWYVDGDPVPARYRRAVPIWADPSFADVARVTRTRVLLAAVRSATAGTAAGEEAAAPYRDGTWLFSHNGTLDAWPDGLGPLAADLPPEDLLRLEARCDSALLWALIRRRLADGEPAGAAVAAVVERVAAHTAGRFNVLLTDGETVTATAYGDTLFVAERPDGVRVASEPSDDGDWRPVPDRTLVTADRKAVRFRPLGNGPGRPPAT</sequence>
<dbReference type="HAMAP" id="MF_02036">
    <property type="entry name" value="EgtC"/>
    <property type="match status" value="1"/>
</dbReference>
<accession>A0ABP9H0Z1</accession>
<feature type="domain" description="Glutamine amidotransferase type-2" evidence="3">
    <location>
        <begin position="2"/>
        <end position="253"/>
    </location>
</feature>
<comment type="catalytic activity">
    <reaction evidence="2">
        <text>gamma-L-glutamyl-hercynylcysteine S-oxide + H2O = S-(hercyn-2-yl)-L-cysteine S-oxide + L-glutamate</text>
        <dbReference type="Rhea" id="RHEA:42684"/>
        <dbReference type="ChEBI" id="CHEBI:15377"/>
        <dbReference type="ChEBI" id="CHEBI:29985"/>
        <dbReference type="ChEBI" id="CHEBI:82703"/>
        <dbReference type="ChEBI" id="CHEBI:82706"/>
        <dbReference type="EC" id="3.5.1.118"/>
    </reaction>
</comment>
<dbReference type="Pfam" id="PF13230">
    <property type="entry name" value="GATase_4"/>
    <property type="match status" value="1"/>
</dbReference>
<dbReference type="NCBIfam" id="TIGR03442">
    <property type="entry name" value="ergothioneine biosynthesis protein EgtC"/>
    <property type="match status" value="1"/>
</dbReference>
<dbReference type="InterPro" id="IPR029055">
    <property type="entry name" value="Ntn_hydrolases_N"/>
</dbReference>
<evidence type="ECO:0000256" key="1">
    <source>
        <dbReference type="ARBA" id="ARBA00022962"/>
    </source>
</evidence>
<dbReference type="Proteomes" id="UP001500466">
    <property type="component" value="Unassembled WGS sequence"/>
</dbReference>
<dbReference type="RefSeq" id="WP_345675156.1">
    <property type="nucleotide sequence ID" value="NZ_BAABHS010000006.1"/>
</dbReference>
<gene>
    <name evidence="2 4" type="primary">egtC</name>
    <name evidence="4" type="ORF">GCM10023205_21740</name>
</gene>
<dbReference type="PROSITE" id="PS51278">
    <property type="entry name" value="GATASE_TYPE_2"/>
    <property type="match status" value="1"/>
</dbReference>
<protein>
    <recommendedName>
        <fullName evidence="2">Gamma-glutamyl-hercynylcysteine sulfoxide hydrolase</fullName>
        <ecNumber evidence="2">3.5.1.118</ecNumber>
    </recommendedName>
    <alternativeName>
        <fullName evidence="2">Gamma-glutamyl hercynylcysteine S-oxide hydrolase</fullName>
    </alternativeName>
</protein>
<dbReference type="InterPro" id="IPR017808">
    <property type="entry name" value="EgtC"/>
</dbReference>
<proteinExistence type="inferred from homology"/>
<comment type="caution">
    <text evidence="4">The sequence shown here is derived from an EMBL/GenBank/DDBJ whole genome shotgun (WGS) entry which is preliminary data.</text>
</comment>
<organism evidence="4 5">
    <name type="scientific">Yinghuangia aomiensis</name>
    <dbReference type="NCBI Taxonomy" id="676205"/>
    <lineage>
        <taxon>Bacteria</taxon>
        <taxon>Bacillati</taxon>
        <taxon>Actinomycetota</taxon>
        <taxon>Actinomycetes</taxon>
        <taxon>Kitasatosporales</taxon>
        <taxon>Streptomycetaceae</taxon>
        <taxon>Yinghuangia</taxon>
    </lineage>
</organism>
<dbReference type="InterPro" id="IPR017932">
    <property type="entry name" value="GATase_2_dom"/>
</dbReference>
<keyword evidence="2" id="KW-0378">Hydrolase</keyword>
<evidence type="ECO:0000313" key="4">
    <source>
        <dbReference type="EMBL" id="GAA4958689.1"/>
    </source>
</evidence>
<dbReference type="EC" id="3.5.1.118" evidence="2"/>
<evidence type="ECO:0000259" key="3">
    <source>
        <dbReference type="PROSITE" id="PS51278"/>
    </source>
</evidence>
<comment type="function">
    <text evidence="2">Catalyzes the hydrolysis of the gamma-glutamyl amide bond of hercynyl-gamma-L-glutamyl-L-cysteine sulfoxide to produce hercynylcysteine sulfoxide, a step in the biosynthesis pathway of ergothioneine.</text>
</comment>
<dbReference type="InterPro" id="IPR026869">
    <property type="entry name" value="EgtC-like"/>
</dbReference>
<dbReference type="PANTHER" id="PTHR43187:SF2">
    <property type="entry name" value="GAMMA-GLUTAMYL-HERCYNYLCYSTEINE SULFOXIDE HYDROLASE"/>
    <property type="match status" value="1"/>
</dbReference>
<keyword evidence="1 2" id="KW-0315">Glutamine amidotransferase</keyword>
<dbReference type="CDD" id="cd01908">
    <property type="entry name" value="YafJ"/>
    <property type="match status" value="1"/>
</dbReference>
<evidence type="ECO:0000256" key="2">
    <source>
        <dbReference type="HAMAP-Rule" id="MF_02036"/>
    </source>
</evidence>
<dbReference type="PANTHER" id="PTHR43187">
    <property type="entry name" value="GLUTAMINE AMIDOTRANSFERASE DUG3-RELATED"/>
    <property type="match status" value="1"/>
</dbReference>
<reference evidence="5" key="1">
    <citation type="journal article" date="2019" name="Int. J. Syst. Evol. Microbiol.">
        <title>The Global Catalogue of Microorganisms (GCM) 10K type strain sequencing project: providing services to taxonomists for standard genome sequencing and annotation.</title>
        <authorList>
            <consortium name="The Broad Institute Genomics Platform"/>
            <consortium name="The Broad Institute Genome Sequencing Center for Infectious Disease"/>
            <person name="Wu L."/>
            <person name="Ma J."/>
        </authorList>
    </citation>
    <scope>NUCLEOTIDE SEQUENCE [LARGE SCALE GENOMIC DNA]</scope>
    <source>
        <strain evidence="5">JCM 17986</strain>
    </source>
</reference>